<dbReference type="Proteomes" id="UP000293623">
    <property type="component" value="Unassembled WGS sequence"/>
</dbReference>
<dbReference type="EMBL" id="SDPV01000001">
    <property type="protein sequence ID" value="RXZ66240.1"/>
    <property type="molecule type" value="Genomic_DNA"/>
</dbReference>
<keyword evidence="3" id="KW-0378">Hydrolase</keyword>
<name>A0A4Q2KPF3_9SPHN</name>
<evidence type="ECO:0000313" key="4">
    <source>
        <dbReference type="Proteomes" id="UP000293623"/>
    </source>
</evidence>
<dbReference type="RefSeq" id="WP_129523714.1">
    <property type="nucleotide sequence ID" value="NZ_SDPV01000001.1"/>
</dbReference>
<comment type="caution">
    <text evidence="3">The sequence shown here is derived from an EMBL/GenBank/DDBJ whole genome shotgun (WGS) entry which is preliminary data.</text>
</comment>
<dbReference type="InterPro" id="IPR052350">
    <property type="entry name" value="Metallo-dep_Lactonases"/>
</dbReference>
<proteinExistence type="inferred from homology"/>
<feature type="domain" description="Amidohydrolase-related" evidence="2">
    <location>
        <begin position="13"/>
        <end position="341"/>
    </location>
</feature>
<dbReference type="PANTHER" id="PTHR43569">
    <property type="entry name" value="AMIDOHYDROLASE"/>
    <property type="match status" value="1"/>
</dbReference>
<protein>
    <submittedName>
        <fullName evidence="3">Amidohydrolase</fullName>
    </submittedName>
</protein>
<dbReference type="AlphaFoldDB" id="A0A4Q2KPF3"/>
<dbReference type="InterPro" id="IPR032466">
    <property type="entry name" value="Metal_Hydrolase"/>
</dbReference>
<dbReference type="Pfam" id="PF04909">
    <property type="entry name" value="Amidohydro_2"/>
    <property type="match status" value="1"/>
</dbReference>
<dbReference type="OrthoDB" id="9787654at2"/>
<reference evidence="3 4" key="1">
    <citation type="submission" date="2019-01" db="EMBL/GenBank/DDBJ databases">
        <title>Altererythrobacter rhizovicinus sp. nov., isolated from the rhizosphere soil of Haloxylon ammodendron.</title>
        <authorList>
            <person name="Li H.-P."/>
            <person name="Gou J.-Y."/>
            <person name="Yao D."/>
            <person name="Han Q.-Q."/>
            <person name="Shao K.-Z."/>
            <person name="Zhao Q."/>
            <person name="Zhang J.-L."/>
        </authorList>
    </citation>
    <scope>NUCLEOTIDE SEQUENCE [LARGE SCALE GENOMIC DNA]</scope>
    <source>
        <strain evidence="3 4">AY-3R</strain>
    </source>
</reference>
<dbReference type="Gene3D" id="3.20.20.140">
    <property type="entry name" value="Metal-dependent hydrolases"/>
    <property type="match status" value="1"/>
</dbReference>
<dbReference type="PANTHER" id="PTHR43569:SF1">
    <property type="entry name" value="BLL3371 PROTEIN"/>
    <property type="match status" value="1"/>
</dbReference>
<dbReference type="GO" id="GO:0016787">
    <property type="term" value="F:hydrolase activity"/>
    <property type="evidence" value="ECO:0007669"/>
    <property type="project" value="UniProtKB-KW"/>
</dbReference>
<evidence type="ECO:0000313" key="3">
    <source>
        <dbReference type="EMBL" id="RXZ66240.1"/>
    </source>
</evidence>
<comment type="similarity">
    <text evidence="1">Belongs to the metallo-dependent hydrolases superfamily.</text>
</comment>
<accession>A0A4Q2KPF3</accession>
<evidence type="ECO:0000256" key="1">
    <source>
        <dbReference type="ARBA" id="ARBA00038310"/>
    </source>
</evidence>
<dbReference type="InterPro" id="IPR006680">
    <property type="entry name" value="Amidohydro-rel"/>
</dbReference>
<dbReference type="SUPFAM" id="SSF51556">
    <property type="entry name" value="Metallo-dependent hydrolases"/>
    <property type="match status" value="1"/>
</dbReference>
<sequence length="346" mass="37454">MTEEIIEPDLPIVDPHHHLWDLRPLLPAFPEPRHAFLEAIAGAAHYTFDQLQADTQSGHNVIATVFMECGAFYDASRGDALKPVGEVEFVNGVAAQGASGLYGAYRPCAAIVGHADLRLGAAAGEVLDALQAASHRFVGIRHQGAWDADPEVLGPPFHAPEGLYRDAAFREGFAELGKRGLTFDAWVLEPQLGDVLDLARAFPDQPIVLDHCGTPLNIACYRGTLGEHFDRWRASVRAIAECPNVTVKLGGLAMAFCGMPEEGPDKGCGSEELAGLWKPYIDTCIEAFGADRAMFESNYPVDRWGASYPVLWNAFKRLAAGASDDEKRSLFAGTAARIYGIEHVLA</sequence>
<organism evidence="3 4">
    <name type="scientific">Pelagerythrobacter rhizovicinus</name>
    <dbReference type="NCBI Taxonomy" id="2268576"/>
    <lineage>
        <taxon>Bacteria</taxon>
        <taxon>Pseudomonadati</taxon>
        <taxon>Pseudomonadota</taxon>
        <taxon>Alphaproteobacteria</taxon>
        <taxon>Sphingomonadales</taxon>
        <taxon>Erythrobacteraceae</taxon>
        <taxon>Pelagerythrobacter</taxon>
    </lineage>
</organism>
<keyword evidence="4" id="KW-1185">Reference proteome</keyword>
<gene>
    <name evidence="3" type="ORF">ETX26_05895</name>
</gene>
<evidence type="ECO:0000259" key="2">
    <source>
        <dbReference type="Pfam" id="PF04909"/>
    </source>
</evidence>